<accession>T1KF83</accession>
<evidence type="ECO:0008006" key="8">
    <source>
        <dbReference type="Google" id="ProtNLM"/>
    </source>
</evidence>
<dbReference type="KEGG" id="tut:107363799"/>
<dbReference type="InterPro" id="IPR001955">
    <property type="entry name" value="Pancreatic_hormone-like"/>
</dbReference>
<dbReference type="AlphaFoldDB" id="T1KF83"/>
<dbReference type="EnsemblMetazoa" id="tetur10g02210.1">
    <property type="protein sequence ID" value="tetur10g02210.1"/>
    <property type="gene ID" value="tetur10g02210"/>
</dbReference>
<evidence type="ECO:0000313" key="6">
    <source>
        <dbReference type="EnsemblMetazoa" id="tetur10g02210.1"/>
    </source>
</evidence>
<evidence type="ECO:0000256" key="3">
    <source>
        <dbReference type="ARBA" id="ARBA00022525"/>
    </source>
</evidence>
<feature type="chain" id="PRO_5004591451" description="Neuropeptide F" evidence="5">
    <location>
        <begin position="30"/>
        <end position="81"/>
    </location>
</feature>
<gene>
    <name evidence="6" type="primary">107363799</name>
</gene>
<feature type="signal peptide" evidence="5">
    <location>
        <begin position="1"/>
        <end position="29"/>
    </location>
</feature>
<dbReference type="GO" id="GO:0005576">
    <property type="term" value="C:extracellular region"/>
    <property type="evidence" value="ECO:0007669"/>
    <property type="project" value="UniProtKB-SubCell"/>
</dbReference>
<dbReference type="OMA" id="MEDDMEM"/>
<reference evidence="7" key="1">
    <citation type="submission" date="2011-08" db="EMBL/GenBank/DDBJ databases">
        <authorList>
            <person name="Rombauts S."/>
        </authorList>
    </citation>
    <scope>NUCLEOTIDE SEQUENCE</scope>
    <source>
        <strain evidence="7">London</strain>
    </source>
</reference>
<dbReference type="PROSITE" id="PS00265">
    <property type="entry name" value="PANCREATIC_HORMONE_1"/>
    <property type="match status" value="1"/>
</dbReference>
<keyword evidence="3" id="KW-0964">Secreted</keyword>
<dbReference type="OrthoDB" id="8181631at2759"/>
<dbReference type="HOGENOM" id="CLU_2576933_0_0_1"/>
<keyword evidence="7" id="KW-1185">Reference proteome</keyword>
<keyword evidence="5" id="KW-0732">Signal</keyword>
<dbReference type="eggNOG" id="ENOG502T075">
    <property type="taxonomic scope" value="Eukaryota"/>
</dbReference>
<organism evidence="6 7">
    <name type="scientific">Tetranychus urticae</name>
    <name type="common">Two-spotted spider mite</name>
    <dbReference type="NCBI Taxonomy" id="32264"/>
    <lineage>
        <taxon>Eukaryota</taxon>
        <taxon>Metazoa</taxon>
        <taxon>Ecdysozoa</taxon>
        <taxon>Arthropoda</taxon>
        <taxon>Chelicerata</taxon>
        <taxon>Arachnida</taxon>
        <taxon>Acari</taxon>
        <taxon>Acariformes</taxon>
        <taxon>Trombidiformes</taxon>
        <taxon>Prostigmata</taxon>
        <taxon>Eleutherengona</taxon>
        <taxon>Raphignathae</taxon>
        <taxon>Tetranychoidea</taxon>
        <taxon>Tetranychidae</taxon>
        <taxon>Tetranychus</taxon>
    </lineage>
</organism>
<dbReference type="Proteomes" id="UP000015104">
    <property type="component" value="Unassembled WGS sequence"/>
</dbReference>
<evidence type="ECO:0000256" key="2">
    <source>
        <dbReference type="ARBA" id="ARBA00010022"/>
    </source>
</evidence>
<evidence type="ECO:0000256" key="5">
    <source>
        <dbReference type="SAM" id="SignalP"/>
    </source>
</evidence>
<dbReference type="PROSITE" id="PS50276">
    <property type="entry name" value="PANCREATIC_HORMONE_2"/>
    <property type="match status" value="1"/>
</dbReference>
<comment type="similarity">
    <text evidence="2">Belongs to the NPY family.</text>
</comment>
<proteinExistence type="inferred from homology"/>
<sequence length="81" mass="9303">MEKKNVRTCVYAFILVVTIVLNLSQQASARPNIDEMANMAEALRYLEKLDKYYSQIARPRFGRSISDTRPGKRDPLLTLVN</sequence>
<comment type="subcellular location">
    <subcellularLocation>
        <location evidence="1">Secreted</location>
    </subcellularLocation>
</comment>
<reference evidence="6" key="2">
    <citation type="submission" date="2015-06" db="UniProtKB">
        <authorList>
            <consortium name="EnsemblMetazoa"/>
        </authorList>
    </citation>
    <scope>IDENTIFICATION</scope>
</reference>
<evidence type="ECO:0000256" key="1">
    <source>
        <dbReference type="ARBA" id="ARBA00004613"/>
    </source>
</evidence>
<dbReference type="InterPro" id="IPR020392">
    <property type="entry name" value="Pancreatic_hormone-like_CS"/>
</dbReference>
<name>T1KF83_TETUR</name>
<feature type="region of interest" description="Disordered" evidence="4">
    <location>
        <begin position="62"/>
        <end position="81"/>
    </location>
</feature>
<dbReference type="GO" id="GO:0005179">
    <property type="term" value="F:hormone activity"/>
    <property type="evidence" value="ECO:0007669"/>
    <property type="project" value="InterPro"/>
</dbReference>
<protein>
    <recommendedName>
        <fullName evidence="8">Neuropeptide F</fullName>
    </recommendedName>
</protein>
<evidence type="ECO:0000313" key="7">
    <source>
        <dbReference type="Proteomes" id="UP000015104"/>
    </source>
</evidence>
<dbReference type="Pfam" id="PF00159">
    <property type="entry name" value="Hormone_3"/>
    <property type="match status" value="1"/>
</dbReference>
<evidence type="ECO:0000256" key="4">
    <source>
        <dbReference type="SAM" id="MobiDB-lite"/>
    </source>
</evidence>
<dbReference type="EMBL" id="CAEY01000034">
    <property type="status" value="NOT_ANNOTATED_CDS"/>
    <property type="molecule type" value="Genomic_DNA"/>
</dbReference>